<evidence type="ECO:0000259" key="1">
    <source>
        <dbReference type="Pfam" id="PF08401"/>
    </source>
</evidence>
<comment type="caution">
    <text evidence="3">The sequence shown here is derived from an EMBL/GenBank/DDBJ whole genome shotgun (WGS) entry which is preliminary data.</text>
</comment>
<dbReference type="Pfam" id="PF08401">
    <property type="entry name" value="ArdcN"/>
    <property type="match status" value="1"/>
</dbReference>
<dbReference type="EMBL" id="LRXL01000026">
    <property type="protein sequence ID" value="OAB79756.1"/>
    <property type="molecule type" value="Genomic_DNA"/>
</dbReference>
<dbReference type="AlphaFoldDB" id="A0A167IKT0"/>
<gene>
    <name evidence="3" type="ORF">ULVI_03145</name>
</gene>
<evidence type="ECO:0000313" key="3">
    <source>
        <dbReference type="EMBL" id="OAB79756.1"/>
    </source>
</evidence>
<dbReference type="Pfam" id="PF18818">
    <property type="entry name" value="MPTase-PolyVal"/>
    <property type="match status" value="1"/>
</dbReference>
<dbReference type="InterPro" id="IPR041459">
    <property type="entry name" value="MPTase-PolyVal"/>
</dbReference>
<feature type="domain" description="N-terminal" evidence="1">
    <location>
        <begin position="96"/>
        <end position="260"/>
    </location>
</feature>
<reference evidence="3 4" key="1">
    <citation type="submission" date="2016-02" db="EMBL/GenBank/DDBJ databases">
        <title>Ulvibacter sp. LPB0005, isolated from Thais luteostoma.</title>
        <authorList>
            <person name="Shin S.-K."/>
            <person name="Yi H."/>
        </authorList>
    </citation>
    <scope>NUCLEOTIDE SEQUENCE [LARGE SCALE GENOMIC DNA]</scope>
    <source>
        <strain evidence="3 4">LPB0005</strain>
    </source>
</reference>
<protein>
    <recommendedName>
        <fullName evidence="5">DNA primase</fullName>
    </recommendedName>
</protein>
<accession>A0A167IKT0</accession>
<dbReference type="OrthoDB" id="9792687at2"/>
<evidence type="ECO:0000259" key="2">
    <source>
        <dbReference type="Pfam" id="PF18818"/>
    </source>
</evidence>
<evidence type="ECO:0008006" key="5">
    <source>
        <dbReference type="Google" id="ProtNLM"/>
    </source>
</evidence>
<proteinExistence type="predicted"/>
<dbReference type="RefSeq" id="WP_068589694.1">
    <property type="nucleotide sequence ID" value="NZ_LRXL01000026.1"/>
</dbReference>
<feature type="domain" description="Polyvalent protein metallopeptidase" evidence="2">
    <location>
        <begin position="301"/>
        <end position="422"/>
    </location>
</feature>
<keyword evidence="4" id="KW-1185">Reference proteome</keyword>
<dbReference type="GO" id="GO:0003697">
    <property type="term" value="F:single-stranded DNA binding"/>
    <property type="evidence" value="ECO:0007669"/>
    <property type="project" value="InterPro"/>
</dbReference>
<sequence>MSNAVKKFNGLNGSIIDTQTLESLLKLANSEGQQYLENRIKKAIEAAKAAGINEFKTGGNVIEQVPQNSLPGIDVVPSYIGESEISGLNKAVSPDDIYQYITDMMINTIKEVGHLPWQRNWDKTITLWDGGQAVNFESKKPYRGVNYWMVNFKPEKKGDKWVLVERDLTNPYFLTLNQIKKNKGKIKKGAQATRVVYFTKLYTHTQQNENGNNLTISTYNKAKFLAWIKKYQKQLRALKNMSIERLANSYIPILKYYNVFHGADVTGIEWPKAVKNTNYTKTEKQRYEVAERVIELMPKKPEIIYGGNQPAYYPSYDHVRMTPITAFKDENTYYSTLFHELVHSTGHPNRLNRSTMSVYIKPSKTDYAKEELVAEMGAVFLCAETGILFSVIENSAKYLAGWSRRIVKNMEDDNRFFFRASSKAQEAADFILDKNKEGAPAYFYKKNTSLTTKKKDTRAPKKNTVVVSKFKNGDVVTLLKQWGNVKPGDIGKISERKERKASNGEPMHRVIFNGKVGVFPAKIITTVKPQPNRKPKRENKDPQQLALLGAAKSKNRSKKQKIVPKIKKTVPKKKQNGLKAVETEPINTATGKEVSGGTSRAAVSVPPSKRGNILTASEVGAMEFEILQLDEGWENLFQTPAKNMNMAVWAGPKNGKTVSCLQIASYFTKFGPTLYNFADQGISLSTKKLIKLSGLDQKQNAYVTTSVTLEDLHQDIQQVNPQFVFIDMINQFIDSTGIKAHEFKDQFLRRYPDTSFILVFEVTKDGNFKGDQAWTHVVDQLLTLDNYIMDSKGRYGTGERIMWDEGAKKYNPKRYAQIMEDLKQENESSIDTKTEATPKTSVPDLKYNFETV</sequence>
<name>A0A167IKT0_9FLAO</name>
<dbReference type="STRING" id="1763537.ULVI_03145"/>
<dbReference type="Proteomes" id="UP000077013">
    <property type="component" value="Unassembled WGS sequence"/>
</dbReference>
<dbReference type="InterPro" id="IPR013610">
    <property type="entry name" value="ArdC_N"/>
</dbReference>
<organism evidence="3 4">
    <name type="scientific">Cochleicola gelatinilyticus</name>
    <dbReference type="NCBI Taxonomy" id="1763537"/>
    <lineage>
        <taxon>Bacteria</taxon>
        <taxon>Pseudomonadati</taxon>
        <taxon>Bacteroidota</taxon>
        <taxon>Flavobacteriia</taxon>
        <taxon>Flavobacteriales</taxon>
        <taxon>Flavobacteriaceae</taxon>
        <taxon>Cochleicola</taxon>
    </lineage>
</organism>
<evidence type="ECO:0000313" key="4">
    <source>
        <dbReference type="Proteomes" id="UP000077013"/>
    </source>
</evidence>